<name>A0A8H6SFM7_9AGAR</name>
<dbReference type="AlphaFoldDB" id="A0A8H6SFM7"/>
<dbReference type="Proteomes" id="UP000636479">
    <property type="component" value="Unassembled WGS sequence"/>
</dbReference>
<proteinExistence type="predicted"/>
<protein>
    <recommendedName>
        <fullName evidence="3">BTB domain-containing protein</fullName>
    </recommendedName>
</protein>
<keyword evidence="2" id="KW-1185">Reference proteome</keyword>
<dbReference type="GeneID" id="59347303"/>
<dbReference type="OrthoDB" id="2886395at2759"/>
<gene>
    <name evidence="1" type="ORF">MIND_00811200</name>
</gene>
<evidence type="ECO:0000313" key="2">
    <source>
        <dbReference type="Proteomes" id="UP000636479"/>
    </source>
</evidence>
<evidence type="ECO:0000313" key="1">
    <source>
        <dbReference type="EMBL" id="KAF7298641.1"/>
    </source>
</evidence>
<dbReference type="EMBL" id="JACAZF010000007">
    <property type="protein sequence ID" value="KAF7298641.1"/>
    <property type="molecule type" value="Genomic_DNA"/>
</dbReference>
<evidence type="ECO:0008006" key="3">
    <source>
        <dbReference type="Google" id="ProtNLM"/>
    </source>
</evidence>
<dbReference type="RefSeq" id="XP_037218029.1">
    <property type="nucleotide sequence ID" value="XM_037364787.1"/>
</dbReference>
<reference evidence="1" key="1">
    <citation type="submission" date="2020-05" db="EMBL/GenBank/DDBJ databases">
        <title>Mycena genomes resolve the evolution of fungal bioluminescence.</title>
        <authorList>
            <person name="Tsai I.J."/>
        </authorList>
    </citation>
    <scope>NUCLEOTIDE SEQUENCE</scope>
    <source>
        <strain evidence="1">171206Taipei</strain>
    </source>
</reference>
<comment type="caution">
    <text evidence="1">The sequence shown here is derived from an EMBL/GenBank/DDBJ whole genome shotgun (WGS) entry which is preliminary data.</text>
</comment>
<organism evidence="1 2">
    <name type="scientific">Mycena indigotica</name>
    <dbReference type="NCBI Taxonomy" id="2126181"/>
    <lineage>
        <taxon>Eukaryota</taxon>
        <taxon>Fungi</taxon>
        <taxon>Dikarya</taxon>
        <taxon>Basidiomycota</taxon>
        <taxon>Agaricomycotina</taxon>
        <taxon>Agaricomycetes</taxon>
        <taxon>Agaricomycetidae</taxon>
        <taxon>Agaricales</taxon>
        <taxon>Marasmiineae</taxon>
        <taxon>Mycenaceae</taxon>
        <taxon>Mycena</taxon>
    </lineage>
</organism>
<accession>A0A8H6SFM7</accession>
<sequence>MAVMSPPVKDGQYYFEHGDCTFLVEQVLFKLPRFALCQDANSMFADMFAVAKDDDDLAPIPLDDSAEDFRALCWAMFARPTEMYKMLAKPGDIDVQMYLRVLDIAHKYQLLEYEAWAWMMARHASDAVPARLKIAAEDELEHTLMLAVRCQDSAPELLELVESTWLARIIDGSLPHSRALTAGELYGRRKFQGEIYWNLRTRLTRGPQIASPKLGFSAFNLTDTQLNRLLLGHALLSHCMRTAADRPYLVPRLSDCHDHKPCQTFWDKSIPYPTHIGDRNWIYGGQNALEKTLPDSPFYRYELECVGSHLRSMASESNEIPDDLASYFLGPDPSSP</sequence>